<dbReference type="Proteomes" id="UP001160148">
    <property type="component" value="Unassembled WGS sequence"/>
</dbReference>
<keyword evidence="2" id="KW-1185">Reference proteome</keyword>
<sequence>MKLNIYTNIIISKISARSSFNRRNICKTLAIKHQLQLNDIFTKFLLCNNLVIGPSKILHCSKYNLIKSELNLSTEETLIRISWAELKGTRYKVNSILTRDLDDDNPQFVYSVKNIYMYGSENIIFECNLLNTVGFNEHLHAFEIEIPVSNMCFIYQDSLISPIPNTLNVTPDGVRYVTVRDPL</sequence>
<organism evidence="1 2">
    <name type="scientific">Macrosiphum euphorbiae</name>
    <name type="common">potato aphid</name>
    <dbReference type="NCBI Taxonomy" id="13131"/>
    <lineage>
        <taxon>Eukaryota</taxon>
        <taxon>Metazoa</taxon>
        <taxon>Ecdysozoa</taxon>
        <taxon>Arthropoda</taxon>
        <taxon>Hexapoda</taxon>
        <taxon>Insecta</taxon>
        <taxon>Pterygota</taxon>
        <taxon>Neoptera</taxon>
        <taxon>Paraneoptera</taxon>
        <taxon>Hemiptera</taxon>
        <taxon>Sternorrhyncha</taxon>
        <taxon>Aphidomorpha</taxon>
        <taxon>Aphidoidea</taxon>
        <taxon>Aphididae</taxon>
        <taxon>Macrosiphini</taxon>
        <taxon>Macrosiphum</taxon>
    </lineage>
</organism>
<dbReference type="AlphaFoldDB" id="A0AAV0W6Z4"/>
<comment type="caution">
    <text evidence="1">The sequence shown here is derived from an EMBL/GenBank/DDBJ whole genome shotgun (WGS) entry which is preliminary data.</text>
</comment>
<proteinExistence type="predicted"/>
<evidence type="ECO:0000313" key="2">
    <source>
        <dbReference type="Proteomes" id="UP001160148"/>
    </source>
</evidence>
<accession>A0AAV0W6Z4</accession>
<evidence type="ECO:0000313" key="1">
    <source>
        <dbReference type="EMBL" id="CAI6351534.1"/>
    </source>
</evidence>
<gene>
    <name evidence="1" type="ORF">MEUPH1_LOCUS7869</name>
</gene>
<name>A0AAV0W6Z4_9HEMI</name>
<reference evidence="1 2" key="1">
    <citation type="submission" date="2023-01" db="EMBL/GenBank/DDBJ databases">
        <authorList>
            <person name="Whitehead M."/>
        </authorList>
    </citation>
    <scope>NUCLEOTIDE SEQUENCE [LARGE SCALE GENOMIC DNA]</scope>
</reference>
<protein>
    <submittedName>
        <fullName evidence="1">Uncharacterized protein</fullName>
    </submittedName>
</protein>
<dbReference type="EMBL" id="CARXXK010000001">
    <property type="protein sequence ID" value="CAI6351534.1"/>
    <property type="molecule type" value="Genomic_DNA"/>
</dbReference>